<dbReference type="GO" id="GO:0051707">
    <property type="term" value="P:response to other organism"/>
    <property type="evidence" value="ECO:0007669"/>
    <property type="project" value="UniProtKB-ARBA"/>
</dbReference>
<dbReference type="Pfam" id="PF00931">
    <property type="entry name" value="NB-ARC"/>
    <property type="match status" value="1"/>
</dbReference>
<keyword evidence="11" id="KW-0611">Plant defense</keyword>
<dbReference type="GO" id="GO:0048364">
    <property type="term" value="P:root development"/>
    <property type="evidence" value="ECO:0007669"/>
    <property type="project" value="InterPro"/>
</dbReference>
<gene>
    <name evidence="20" type="ORF">Ahy_B02g057374</name>
</gene>
<evidence type="ECO:0000256" key="16">
    <source>
        <dbReference type="ARBA" id="ARBA00048312"/>
    </source>
</evidence>
<evidence type="ECO:0000256" key="12">
    <source>
        <dbReference type="ARBA" id="ARBA00022840"/>
    </source>
</evidence>
<dbReference type="InterPro" id="IPR050117">
    <property type="entry name" value="MAPK"/>
</dbReference>
<proteinExistence type="inferred from homology"/>
<dbReference type="SMART" id="SM00220">
    <property type="entry name" value="S_TKc"/>
    <property type="match status" value="1"/>
</dbReference>
<evidence type="ECO:0000256" key="18">
    <source>
        <dbReference type="SAM" id="MobiDB-lite"/>
    </source>
</evidence>
<evidence type="ECO:0000256" key="5">
    <source>
        <dbReference type="ARBA" id="ARBA00022614"/>
    </source>
</evidence>
<dbReference type="InterPro" id="IPR041118">
    <property type="entry name" value="Rx_N"/>
</dbReference>
<evidence type="ECO:0000256" key="11">
    <source>
        <dbReference type="ARBA" id="ARBA00022821"/>
    </source>
</evidence>
<evidence type="ECO:0000256" key="4">
    <source>
        <dbReference type="ARBA" id="ARBA00022553"/>
    </source>
</evidence>
<evidence type="ECO:0000256" key="7">
    <source>
        <dbReference type="ARBA" id="ARBA00022692"/>
    </source>
</evidence>
<dbReference type="Pfam" id="PF25019">
    <property type="entry name" value="LRR_R13L1-DRL21"/>
    <property type="match status" value="1"/>
</dbReference>
<feature type="domain" description="Protein kinase" evidence="19">
    <location>
        <begin position="388"/>
        <end position="679"/>
    </location>
</feature>
<dbReference type="FunFam" id="3.30.200.20:FF:000046">
    <property type="entry name" value="Mitogen-activated protein kinase"/>
    <property type="match status" value="1"/>
</dbReference>
<dbReference type="Gene3D" id="3.80.10.10">
    <property type="entry name" value="Ribonuclease Inhibitor"/>
    <property type="match status" value="2"/>
</dbReference>
<dbReference type="PANTHER" id="PTHR24055">
    <property type="entry name" value="MITOGEN-ACTIVATED PROTEIN KINASE"/>
    <property type="match status" value="1"/>
</dbReference>
<dbReference type="InterPro" id="IPR004320">
    <property type="entry name" value="BPS1_pln"/>
</dbReference>
<dbReference type="PROSITE" id="PS50011">
    <property type="entry name" value="PROTEIN_KINASE_DOM"/>
    <property type="match status" value="1"/>
</dbReference>
<dbReference type="InterPro" id="IPR011009">
    <property type="entry name" value="Kinase-like_dom_sf"/>
</dbReference>
<keyword evidence="21" id="KW-1185">Reference proteome</keyword>
<dbReference type="InterPro" id="IPR000719">
    <property type="entry name" value="Prot_kinase_dom"/>
</dbReference>
<evidence type="ECO:0000256" key="8">
    <source>
        <dbReference type="ARBA" id="ARBA00022737"/>
    </source>
</evidence>
<keyword evidence="9" id="KW-0547">Nucleotide-binding</keyword>
<dbReference type="InterPro" id="IPR032675">
    <property type="entry name" value="LRR_dom_sf"/>
</dbReference>
<comment type="similarity">
    <text evidence="1">Belongs to the protein kinase superfamily. CMGC Ser/Thr protein kinase family. MAP kinase subfamily.</text>
</comment>
<keyword evidence="4" id="KW-0597">Phosphoprotein</keyword>
<keyword evidence="8" id="KW-0677">Repeat</keyword>
<keyword evidence="10" id="KW-0418">Kinase</keyword>
<evidence type="ECO:0000256" key="6">
    <source>
        <dbReference type="ARBA" id="ARBA00022679"/>
    </source>
</evidence>
<dbReference type="PROSITE" id="PS00108">
    <property type="entry name" value="PROTEIN_KINASE_ST"/>
    <property type="match status" value="1"/>
</dbReference>
<dbReference type="Gene3D" id="3.30.200.20">
    <property type="entry name" value="Phosphorylase Kinase, domain 1"/>
    <property type="match status" value="1"/>
</dbReference>
<dbReference type="Gene3D" id="3.40.50.300">
    <property type="entry name" value="P-loop containing nucleotide triphosphate hydrolases"/>
    <property type="match status" value="1"/>
</dbReference>
<dbReference type="PROSITE" id="PS01351">
    <property type="entry name" value="MAPK"/>
    <property type="match status" value="1"/>
</dbReference>
<sequence>MSRAQDPHPNKSFFPFGNPFRMISPKGSRLSPQQLTILHEFEAKLAERLRKLTPKSKDEILSFSWMTSAMASIRETHSDVLTLIADLELPVIDWDDKWKDVYLDISVKLLDICNAFTSEISRLNQSNLSVKCALHSLESASPKHFIRACSSLDSWRQLTNSRNPRIEKCLTVLDDLVGSLDLPKVKNSAKGKALMQAMYGVKVQTVFVCSVFAAAFSASPKKLLNLDVADVYSWAPAFRSLQSFVNEEIRVRFSSGRFSVLNELEAIDASVKELYPIIQGSVDTVKMESYQHNVHKLSNASGNLSQGLDLLAKEVDGFFQVVLTSRDTLLSNLRPDKIVNERVHGMFDQVLFGLVKIAQVFCKDKSHSDSHREMSVDSAEHSIRGVATHGGRYVQYNIYGNLFEVSTNAAVNAETREEVAIKKVGNAFDNRIDAKRTLREIKLLRHMDHENVMSIKDIIRPPQKENFNDVYIVSELMDTDLHQIIRSNQPLTDDHCRYFLYQLLRGLKYVHSANVLHRDLKPSNLLLNANCDLKIADFGLARTTSETDFMTEYVVTRWYRAPELLLNCSEYTAAIDIWSVGCILGEIMTRQPLFPGRDYVHQLRLITELVGSPDDASLGFLQSDNARRYVKQLPQCPKQNFSAKFPNISAGAIDLLEKMLIFDPSKRITVDEALCHPYMAPLHDINEEPVCLRPFSFDFEQPSFTEEDIKELIWRESLNTCQYHPDPISEEHVSIIKSLPQHSTEKRSPGLTADGTQRMRQRSELTEKHSSEGDPLRRRTTRGARTGRGSEEATGERGTLKSRRDDGKEPTRGSATRRRPWGGGKKLSSDLVERLRNALMDAGALVDDAELKQLDNHDVKEWLNCLRDALYTADDLLDCVCTKAATQKGVRNFLPSFLNSEERQMVKEIERVVRRIEDLEKRKGKLGLEKISTASFSWKTTSTSLVKGNVYGREDDQKALVQMLNDNNEHHLSVISIVGIGGVGKTTLAQWMYNNAELMEGFDRKAIEELGEQDEKKVLTRHLSHISCGSLGPRISKVSNSILKLESLRTSLYIDDLFNLEIIGSKFKYLRVLSFHKLDVLPESIGELIHLRYLNLSWTDINMLPELLCNLYNLQTLILYGCTKLTMLPSGMHNLVNLRHLDLRKTSLEEMPGGISKLKHLRVLDFFIVGKHEDNGIHELGGLSNLHGSFQLKKLENIVDVKEAENARMINKNLISKLYLEWSSGGDMVSNTQTEREILHSLEPHNGLKELTIRRYRGTIFPDWLGHCSYNNMTHISLVCCMNCCMLPSLGQLPSLKSLYIRDFGQLSSIGIEFYKNEDNPSLHIAPFPSLETLQFQDMPCWEVKGSQMFQISLYMYMYMEMCKDL</sequence>
<evidence type="ECO:0000256" key="14">
    <source>
        <dbReference type="ARBA" id="ARBA00023136"/>
    </source>
</evidence>
<feature type="coiled-coil region" evidence="17">
    <location>
        <begin position="902"/>
        <end position="929"/>
    </location>
</feature>
<reference evidence="20 21" key="1">
    <citation type="submission" date="2019-01" db="EMBL/GenBank/DDBJ databases">
        <title>Sequencing of cultivated peanut Arachis hypogaea provides insights into genome evolution and oil improvement.</title>
        <authorList>
            <person name="Chen X."/>
        </authorList>
    </citation>
    <scope>NUCLEOTIDE SEQUENCE [LARGE SCALE GENOMIC DNA]</scope>
    <source>
        <strain evidence="21">cv. Fuhuasheng</strain>
        <tissue evidence="20">Leaves</tissue>
    </source>
</reference>
<keyword evidence="14" id="KW-0472">Membrane</keyword>
<dbReference type="SUPFAM" id="SSF52540">
    <property type="entry name" value="P-loop containing nucleoside triphosphate hydrolases"/>
    <property type="match status" value="1"/>
</dbReference>
<accession>A0A445ABY8</accession>
<keyword evidence="5" id="KW-0433">Leucine-rich repeat</keyword>
<keyword evidence="6" id="KW-0808">Transferase</keyword>
<dbReference type="Gene3D" id="1.20.5.4130">
    <property type="match status" value="1"/>
</dbReference>
<dbReference type="Gene3D" id="1.10.510.10">
    <property type="entry name" value="Transferase(Phosphotransferase) domain 1"/>
    <property type="match status" value="1"/>
</dbReference>
<dbReference type="GO" id="GO:0106310">
    <property type="term" value="F:protein serine kinase activity"/>
    <property type="evidence" value="ECO:0007669"/>
    <property type="project" value="RHEA"/>
</dbReference>
<comment type="catalytic activity">
    <reaction evidence="15">
        <text>L-threonyl-[protein] + ATP = O-phospho-L-threonyl-[protein] + ADP + H(+)</text>
        <dbReference type="Rhea" id="RHEA:46608"/>
        <dbReference type="Rhea" id="RHEA-COMP:11060"/>
        <dbReference type="Rhea" id="RHEA-COMP:11605"/>
        <dbReference type="ChEBI" id="CHEBI:15378"/>
        <dbReference type="ChEBI" id="CHEBI:30013"/>
        <dbReference type="ChEBI" id="CHEBI:30616"/>
        <dbReference type="ChEBI" id="CHEBI:61977"/>
        <dbReference type="ChEBI" id="CHEBI:456216"/>
        <dbReference type="EC" id="2.7.11.24"/>
    </reaction>
</comment>
<dbReference type="FunFam" id="1.10.510.10:FF:000013">
    <property type="entry name" value="Mitogen-activated protein kinase"/>
    <property type="match status" value="1"/>
</dbReference>
<dbReference type="Pfam" id="PF18052">
    <property type="entry name" value="Rx_N"/>
    <property type="match status" value="1"/>
</dbReference>
<dbReference type="InterPro" id="IPR056789">
    <property type="entry name" value="LRR_R13L1-DRL21"/>
</dbReference>
<evidence type="ECO:0000313" key="21">
    <source>
        <dbReference type="Proteomes" id="UP000289738"/>
    </source>
</evidence>
<evidence type="ECO:0000256" key="13">
    <source>
        <dbReference type="ARBA" id="ARBA00022989"/>
    </source>
</evidence>
<evidence type="ECO:0000256" key="1">
    <source>
        <dbReference type="ARBA" id="ARBA00008832"/>
    </source>
</evidence>
<evidence type="ECO:0000256" key="3">
    <source>
        <dbReference type="ARBA" id="ARBA00022527"/>
    </source>
</evidence>
<dbReference type="PRINTS" id="PR00364">
    <property type="entry name" value="DISEASERSIST"/>
</dbReference>
<protein>
    <recommendedName>
        <fullName evidence="2">mitogen-activated protein kinase</fullName>
        <ecNumber evidence="2">2.7.11.24</ecNumber>
    </recommendedName>
</protein>
<evidence type="ECO:0000256" key="15">
    <source>
        <dbReference type="ARBA" id="ARBA00047592"/>
    </source>
</evidence>
<evidence type="ECO:0000256" key="9">
    <source>
        <dbReference type="ARBA" id="ARBA00022741"/>
    </source>
</evidence>
<keyword evidence="13" id="KW-1133">Transmembrane helix</keyword>
<comment type="caution">
    <text evidence="20">The sequence shown here is derived from an EMBL/GenBank/DDBJ whole genome shotgun (WGS) entry which is preliminary data.</text>
</comment>
<dbReference type="InterPro" id="IPR003527">
    <property type="entry name" value="MAP_kinase_CS"/>
</dbReference>
<dbReference type="GO" id="GO:0005524">
    <property type="term" value="F:ATP binding"/>
    <property type="evidence" value="ECO:0007669"/>
    <property type="project" value="UniProtKB-KW"/>
</dbReference>
<keyword evidence="12" id="KW-0067">ATP-binding</keyword>
<feature type="compositionally biased region" description="Basic and acidic residues" evidence="18">
    <location>
        <begin position="761"/>
        <end position="777"/>
    </location>
</feature>
<dbReference type="SUPFAM" id="SSF52058">
    <property type="entry name" value="L domain-like"/>
    <property type="match status" value="1"/>
</dbReference>
<dbReference type="SMART" id="SM00369">
    <property type="entry name" value="LRR_TYP"/>
    <property type="match status" value="2"/>
</dbReference>
<keyword evidence="3" id="KW-0723">Serine/threonine-protein kinase</keyword>
<evidence type="ECO:0000313" key="20">
    <source>
        <dbReference type="EMBL" id="RYR23888.1"/>
    </source>
</evidence>
<dbReference type="GO" id="GO:0048367">
    <property type="term" value="P:shoot system development"/>
    <property type="evidence" value="ECO:0007669"/>
    <property type="project" value="InterPro"/>
</dbReference>
<dbReference type="InterPro" id="IPR027417">
    <property type="entry name" value="P-loop_NTPase"/>
</dbReference>
<dbReference type="Proteomes" id="UP000289738">
    <property type="component" value="Chromosome B02"/>
</dbReference>
<evidence type="ECO:0000259" key="19">
    <source>
        <dbReference type="PROSITE" id="PS50011"/>
    </source>
</evidence>
<keyword evidence="17" id="KW-0175">Coiled coil</keyword>
<dbReference type="Pfam" id="PF03087">
    <property type="entry name" value="BPS1"/>
    <property type="match status" value="1"/>
</dbReference>
<dbReference type="STRING" id="3818.A0A445ABY8"/>
<evidence type="ECO:0000256" key="10">
    <source>
        <dbReference type="ARBA" id="ARBA00022777"/>
    </source>
</evidence>
<dbReference type="GO" id="GO:0004707">
    <property type="term" value="F:MAP kinase activity"/>
    <property type="evidence" value="ECO:0007669"/>
    <property type="project" value="UniProtKB-EC"/>
</dbReference>
<dbReference type="SUPFAM" id="SSF56112">
    <property type="entry name" value="Protein kinase-like (PK-like)"/>
    <property type="match status" value="1"/>
</dbReference>
<dbReference type="InterPro" id="IPR003591">
    <property type="entry name" value="Leu-rich_rpt_typical-subtyp"/>
</dbReference>
<name>A0A445ABY8_ARAHY</name>
<comment type="catalytic activity">
    <reaction evidence="16">
        <text>L-seryl-[protein] + ATP = O-phospho-L-seryl-[protein] + ADP + H(+)</text>
        <dbReference type="Rhea" id="RHEA:17989"/>
        <dbReference type="Rhea" id="RHEA-COMP:9863"/>
        <dbReference type="Rhea" id="RHEA-COMP:11604"/>
        <dbReference type="ChEBI" id="CHEBI:15378"/>
        <dbReference type="ChEBI" id="CHEBI:29999"/>
        <dbReference type="ChEBI" id="CHEBI:30616"/>
        <dbReference type="ChEBI" id="CHEBI:83421"/>
        <dbReference type="ChEBI" id="CHEBI:456216"/>
        <dbReference type="EC" id="2.7.11.24"/>
    </reaction>
</comment>
<dbReference type="GO" id="GO:0043531">
    <property type="term" value="F:ADP binding"/>
    <property type="evidence" value="ECO:0007669"/>
    <property type="project" value="InterPro"/>
</dbReference>
<dbReference type="EMBL" id="SDMP01000012">
    <property type="protein sequence ID" value="RYR23888.1"/>
    <property type="molecule type" value="Genomic_DNA"/>
</dbReference>
<keyword evidence="7" id="KW-0812">Transmembrane</keyword>
<dbReference type="InterPro" id="IPR002182">
    <property type="entry name" value="NB-ARC"/>
</dbReference>
<dbReference type="EC" id="2.7.11.24" evidence="2"/>
<dbReference type="CDD" id="cd07858">
    <property type="entry name" value="STKc_TEY_MAPK"/>
    <property type="match status" value="1"/>
</dbReference>
<feature type="region of interest" description="Disordered" evidence="18">
    <location>
        <begin position="739"/>
        <end position="826"/>
    </location>
</feature>
<dbReference type="GO" id="GO:0006952">
    <property type="term" value="P:defense response"/>
    <property type="evidence" value="ECO:0007669"/>
    <property type="project" value="UniProtKB-KW"/>
</dbReference>
<evidence type="ECO:0000256" key="17">
    <source>
        <dbReference type="SAM" id="Coils"/>
    </source>
</evidence>
<evidence type="ECO:0000256" key="2">
    <source>
        <dbReference type="ARBA" id="ARBA00012411"/>
    </source>
</evidence>
<feature type="compositionally biased region" description="Basic and acidic residues" evidence="18">
    <location>
        <begin position="788"/>
        <end position="811"/>
    </location>
</feature>
<dbReference type="Pfam" id="PF00069">
    <property type="entry name" value="Pkinase"/>
    <property type="match status" value="1"/>
</dbReference>
<dbReference type="InterPro" id="IPR008271">
    <property type="entry name" value="Ser/Thr_kinase_AS"/>
</dbReference>
<organism evidence="20 21">
    <name type="scientific">Arachis hypogaea</name>
    <name type="common">Peanut</name>
    <dbReference type="NCBI Taxonomy" id="3818"/>
    <lineage>
        <taxon>Eukaryota</taxon>
        <taxon>Viridiplantae</taxon>
        <taxon>Streptophyta</taxon>
        <taxon>Embryophyta</taxon>
        <taxon>Tracheophyta</taxon>
        <taxon>Spermatophyta</taxon>
        <taxon>Magnoliopsida</taxon>
        <taxon>eudicotyledons</taxon>
        <taxon>Gunneridae</taxon>
        <taxon>Pentapetalae</taxon>
        <taxon>rosids</taxon>
        <taxon>fabids</taxon>
        <taxon>Fabales</taxon>
        <taxon>Fabaceae</taxon>
        <taxon>Papilionoideae</taxon>
        <taxon>50 kb inversion clade</taxon>
        <taxon>dalbergioids sensu lato</taxon>
        <taxon>Dalbergieae</taxon>
        <taxon>Pterocarpus clade</taxon>
        <taxon>Arachis</taxon>
    </lineage>
</organism>